<dbReference type="InterPro" id="IPR014036">
    <property type="entry name" value="DeoR-like_C"/>
</dbReference>
<dbReference type="SUPFAM" id="SSF100950">
    <property type="entry name" value="NagB/RpiA/CoA transferase-like"/>
    <property type="match status" value="1"/>
</dbReference>
<evidence type="ECO:0000313" key="6">
    <source>
        <dbReference type="Proteomes" id="UP000199657"/>
    </source>
</evidence>
<dbReference type="GO" id="GO:0003700">
    <property type="term" value="F:DNA-binding transcription factor activity"/>
    <property type="evidence" value="ECO:0007669"/>
    <property type="project" value="InterPro"/>
</dbReference>
<dbReference type="PROSITE" id="PS00894">
    <property type="entry name" value="HTH_DEOR_1"/>
    <property type="match status" value="1"/>
</dbReference>
<reference evidence="5 6" key="1">
    <citation type="submission" date="2016-10" db="EMBL/GenBank/DDBJ databases">
        <authorList>
            <person name="de Groot N.N."/>
        </authorList>
    </citation>
    <scope>NUCLEOTIDE SEQUENCE [LARGE SCALE GENOMIC DNA]</scope>
    <source>
        <strain evidence="5 6">CGMCC 1.6291</strain>
    </source>
</reference>
<dbReference type="SMART" id="SM01134">
    <property type="entry name" value="DeoRC"/>
    <property type="match status" value="1"/>
</dbReference>
<evidence type="ECO:0000256" key="1">
    <source>
        <dbReference type="ARBA" id="ARBA00023015"/>
    </source>
</evidence>
<dbReference type="InterPro" id="IPR001034">
    <property type="entry name" value="DeoR_HTH"/>
</dbReference>
<dbReference type="PANTHER" id="PTHR30363">
    <property type="entry name" value="HTH-TYPE TRANSCRIPTIONAL REGULATOR SRLR-RELATED"/>
    <property type="match status" value="1"/>
</dbReference>
<feature type="domain" description="HTH deoR-type" evidence="4">
    <location>
        <begin position="17"/>
        <end position="72"/>
    </location>
</feature>
<dbReference type="InterPro" id="IPR037171">
    <property type="entry name" value="NagB/RpiA_transferase-like"/>
</dbReference>
<dbReference type="AlphaFoldDB" id="A0A1H8PZD9"/>
<keyword evidence="2" id="KW-0238">DNA-binding</keyword>
<dbReference type="OrthoDB" id="9814815at2"/>
<dbReference type="PROSITE" id="PS51000">
    <property type="entry name" value="HTH_DEOR_2"/>
    <property type="match status" value="1"/>
</dbReference>
<dbReference type="Pfam" id="PF08220">
    <property type="entry name" value="HTH_DeoR"/>
    <property type="match status" value="1"/>
</dbReference>
<dbReference type="Gene3D" id="1.10.10.10">
    <property type="entry name" value="Winged helix-like DNA-binding domain superfamily/Winged helix DNA-binding domain"/>
    <property type="match status" value="1"/>
</dbReference>
<proteinExistence type="predicted"/>
<dbReference type="RefSeq" id="WP_091639209.1">
    <property type="nucleotide sequence ID" value="NZ_FOEG01000001.1"/>
</dbReference>
<dbReference type="InterPro" id="IPR036390">
    <property type="entry name" value="WH_DNA-bd_sf"/>
</dbReference>
<dbReference type="GO" id="GO:0003677">
    <property type="term" value="F:DNA binding"/>
    <property type="evidence" value="ECO:0007669"/>
    <property type="project" value="UniProtKB-KW"/>
</dbReference>
<evidence type="ECO:0000256" key="3">
    <source>
        <dbReference type="ARBA" id="ARBA00023163"/>
    </source>
</evidence>
<keyword evidence="6" id="KW-1185">Reference proteome</keyword>
<keyword evidence="3" id="KW-0804">Transcription</keyword>
<protein>
    <submittedName>
        <fullName evidence="5">Transcriptional regulator, DeoR family</fullName>
    </submittedName>
</protein>
<dbReference type="EMBL" id="FOEG01000001">
    <property type="protein sequence ID" value="SEO47034.1"/>
    <property type="molecule type" value="Genomic_DNA"/>
</dbReference>
<dbReference type="InterPro" id="IPR036388">
    <property type="entry name" value="WH-like_DNA-bd_sf"/>
</dbReference>
<dbReference type="Pfam" id="PF00455">
    <property type="entry name" value="DeoRC"/>
    <property type="match status" value="1"/>
</dbReference>
<dbReference type="InterPro" id="IPR018356">
    <property type="entry name" value="Tscrpt_reg_HTH_DeoR_CS"/>
</dbReference>
<dbReference type="Proteomes" id="UP000199657">
    <property type="component" value="Unassembled WGS sequence"/>
</dbReference>
<dbReference type="PANTHER" id="PTHR30363:SF44">
    <property type="entry name" value="AGA OPERON TRANSCRIPTIONAL REPRESSOR-RELATED"/>
    <property type="match status" value="1"/>
</dbReference>
<organism evidence="5 6">
    <name type="scientific">Aquisalimonas asiatica</name>
    <dbReference type="NCBI Taxonomy" id="406100"/>
    <lineage>
        <taxon>Bacteria</taxon>
        <taxon>Pseudomonadati</taxon>
        <taxon>Pseudomonadota</taxon>
        <taxon>Gammaproteobacteria</taxon>
        <taxon>Chromatiales</taxon>
        <taxon>Ectothiorhodospiraceae</taxon>
        <taxon>Aquisalimonas</taxon>
    </lineage>
</organism>
<dbReference type="PRINTS" id="PR00037">
    <property type="entry name" value="HTHLACR"/>
</dbReference>
<evidence type="ECO:0000259" key="4">
    <source>
        <dbReference type="PROSITE" id="PS51000"/>
    </source>
</evidence>
<sequence length="278" mass="30604">MNDVAGARASTRKRLTQKERWTIIQSMLESRPVVLISDLASQFNVSVETARRDIDAMAEAELLERTYGGATALNTASEPAINQRATQHPEARQRIAEAATALVRDGQVLMFDSCATCFPLAHHLVVERQDLKIITNSFPIANIMTRNPTFDITVAGGQYKSSEGANYGSETTEFLRRFVADHCFSSCSALSIEGPTEVNSDLAAVKRVMFTRARRTSLLVDHDKFRRPKLELVSPLDALDHIFTDAPVEQAFLDALATTNAELHVTNPPYQAGASRPA</sequence>
<dbReference type="STRING" id="406100.SAMN04488052_101239"/>
<dbReference type="SMART" id="SM00420">
    <property type="entry name" value="HTH_DEOR"/>
    <property type="match status" value="1"/>
</dbReference>
<evidence type="ECO:0000313" key="5">
    <source>
        <dbReference type="EMBL" id="SEO47034.1"/>
    </source>
</evidence>
<dbReference type="SUPFAM" id="SSF46785">
    <property type="entry name" value="Winged helix' DNA-binding domain"/>
    <property type="match status" value="1"/>
</dbReference>
<dbReference type="InterPro" id="IPR050313">
    <property type="entry name" value="Carb_Metab_HTH_regulators"/>
</dbReference>
<gene>
    <name evidence="5" type="ORF">SAMN04488052_101239</name>
</gene>
<evidence type="ECO:0000256" key="2">
    <source>
        <dbReference type="ARBA" id="ARBA00023125"/>
    </source>
</evidence>
<accession>A0A1H8PZD9</accession>
<keyword evidence="1" id="KW-0805">Transcription regulation</keyword>
<name>A0A1H8PZD9_9GAMM</name>